<evidence type="ECO:0000256" key="4">
    <source>
        <dbReference type="ARBA" id="ARBA00022840"/>
    </source>
</evidence>
<dbReference type="GeneID" id="119725808"/>
<dbReference type="PROSITE" id="PS51194">
    <property type="entry name" value="HELICASE_CTER"/>
    <property type="match status" value="1"/>
</dbReference>
<feature type="compositionally biased region" description="Basic and acidic residues" evidence="7">
    <location>
        <begin position="414"/>
        <end position="423"/>
    </location>
</feature>
<evidence type="ECO:0000256" key="2">
    <source>
        <dbReference type="ARBA" id="ARBA00022801"/>
    </source>
</evidence>
<proteinExistence type="inferred from homology"/>
<dbReference type="RefSeq" id="XP_038053316.1">
    <property type="nucleotide sequence ID" value="XM_038197388.1"/>
</dbReference>
<keyword evidence="2 6" id="KW-0378">Hydrolase</keyword>
<name>A0A913ZQH0_PATMI</name>
<evidence type="ECO:0000313" key="11">
    <source>
        <dbReference type="Proteomes" id="UP000887568"/>
    </source>
</evidence>
<dbReference type="PROSITE" id="PS00039">
    <property type="entry name" value="DEAD_ATP_HELICASE"/>
    <property type="match status" value="1"/>
</dbReference>
<feature type="compositionally biased region" description="Low complexity" evidence="7">
    <location>
        <begin position="12"/>
        <end position="25"/>
    </location>
</feature>
<evidence type="ECO:0000256" key="1">
    <source>
        <dbReference type="ARBA" id="ARBA00022741"/>
    </source>
</evidence>
<dbReference type="Pfam" id="PF00270">
    <property type="entry name" value="DEAD"/>
    <property type="match status" value="1"/>
</dbReference>
<dbReference type="InterPro" id="IPR014001">
    <property type="entry name" value="Helicase_ATP-bd"/>
</dbReference>
<dbReference type="SMART" id="SM00487">
    <property type="entry name" value="DEXDc"/>
    <property type="match status" value="1"/>
</dbReference>
<feature type="domain" description="Helicase ATP-binding" evidence="8">
    <location>
        <begin position="512"/>
        <end position="708"/>
    </location>
</feature>
<keyword evidence="3 6" id="KW-0347">Helicase</keyword>
<dbReference type="GO" id="GO:0005524">
    <property type="term" value="F:ATP binding"/>
    <property type="evidence" value="ECO:0007669"/>
    <property type="project" value="UniProtKB-UniRule"/>
</dbReference>
<comment type="similarity">
    <text evidence="6">Belongs to the DEAD box helicase family.</text>
</comment>
<feature type="compositionally biased region" description="Basic and acidic residues" evidence="7">
    <location>
        <begin position="299"/>
        <end position="325"/>
    </location>
</feature>
<dbReference type="Proteomes" id="UP000887568">
    <property type="component" value="Unplaced"/>
</dbReference>
<feature type="compositionally biased region" description="Polar residues" evidence="7">
    <location>
        <begin position="278"/>
        <end position="287"/>
    </location>
</feature>
<comment type="function">
    <text evidence="6">RNA helicase.</text>
</comment>
<dbReference type="OrthoDB" id="3370at2759"/>
<reference evidence="10" key="1">
    <citation type="submission" date="2022-11" db="UniProtKB">
        <authorList>
            <consortium name="EnsemblMetazoa"/>
        </authorList>
    </citation>
    <scope>IDENTIFICATION</scope>
</reference>
<dbReference type="PANTHER" id="PTHR24031">
    <property type="entry name" value="RNA HELICASE"/>
    <property type="match status" value="1"/>
</dbReference>
<dbReference type="InterPro" id="IPR027417">
    <property type="entry name" value="P-loop_NTPase"/>
</dbReference>
<evidence type="ECO:0000256" key="6">
    <source>
        <dbReference type="RuleBase" id="RU365068"/>
    </source>
</evidence>
<keyword evidence="11" id="KW-1185">Reference proteome</keyword>
<dbReference type="InterPro" id="IPR000629">
    <property type="entry name" value="RNA-helicase_DEAD-box_CS"/>
</dbReference>
<evidence type="ECO:0000256" key="7">
    <source>
        <dbReference type="SAM" id="MobiDB-lite"/>
    </source>
</evidence>
<feature type="compositionally biased region" description="Basic and acidic residues" evidence="7">
    <location>
        <begin position="373"/>
        <end position="392"/>
    </location>
</feature>
<evidence type="ECO:0000313" key="10">
    <source>
        <dbReference type="EnsemblMetazoa" id="XP_038053316.1"/>
    </source>
</evidence>
<comment type="domain">
    <text evidence="6">The Q motif is unique to and characteristic of the DEAD box family of RNA helicases and controls ATP binding and hydrolysis.</text>
</comment>
<dbReference type="Pfam" id="PF00271">
    <property type="entry name" value="Helicase_C"/>
    <property type="match status" value="1"/>
</dbReference>
<evidence type="ECO:0000256" key="5">
    <source>
        <dbReference type="ARBA" id="ARBA00022884"/>
    </source>
</evidence>
<dbReference type="GO" id="GO:0016787">
    <property type="term" value="F:hydrolase activity"/>
    <property type="evidence" value="ECO:0007669"/>
    <property type="project" value="UniProtKB-KW"/>
</dbReference>
<dbReference type="EnsemblMetazoa" id="XM_038197388.1">
    <property type="protein sequence ID" value="XP_038053316.1"/>
    <property type="gene ID" value="LOC119725808"/>
</dbReference>
<comment type="catalytic activity">
    <reaction evidence="6">
        <text>ATP + H2O = ADP + phosphate + H(+)</text>
        <dbReference type="Rhea" id="RHEA:13065"/>
        <dbReference type="ChEBI" id="CHEBI:15377"/>
        <dbReference type="ChEBI" id="CHEBI:15378"/>
        <dbReference type="ChEBI" id="CHEBI:30616"/>
        <dbReference type="ChEBI" id="CHEBI:43474"/>
        <dbReference type="ChEBI" id="CHEBI:456216"/>
        <dbReference type="EC" id="3.6.4.13"/>
    </reaction>
</comment>
<dbReference type="AlphaFoldDB" id="A0A913ZQH0"/>
<evidence type="ECO:0000259" key="8">
    <source>
        <dbReference type="PROSITE" id="PS51192"/>
    </source>
</evidence>
<dbReference type="InterPro" id="IPR011545">
    <property type="entry name" value="DEAD/DEAH_box_helicase_dom"/>
</dbReference>
<feature type="compositionally biased region" description="Basic and acidic residues" evidence="7">
    <location>
        <begin position="177"/>
        <end position="199"/>
    </location>
</feature>
<dbReference type="PROSITE" id="PS51192">
    <property type="entry name" value="HELICASE_ATP_BIND_1"/>
    <property type="match status" value="1"/>
</dbReference>
<feature type="compositionally biased region" description="Basic and acidic residues" evidence="7">
    <location>
        <begin position="147"/>
        <end position="159"/>
    </location>
</feature>
<sequence>MALFHMKRFMGGEESNFGENGSSESILKKLHEKAKARERQSHDRQSSPDKSKDKSHGKTVPKKSVDGSSLTESAKNVKKRQSQAPKNRGIDRKEELLTSSSAKKRKTGDVAESRSGKNKIKNRTPKKLSVLEESKLQSQKSGKRNPQKTEKVSRDDLHLGKQLAAATGDFSEIAQKNVKDTKSDPDESPVRVIKEESDINRSGLRAFRENAETAKKQKKMKTPSSASKLKSATIDADSNRTVDNRTCKLKDFKEDTVVLTKETPSKQSKACPELARNTLKNAEGTSPETRKQKKRKLSKVSDCEVKSEKHLKVSARTCEKNKEEDVSVNDTSDEFDGSDQSEDYKDCARALPAQEPCSMEDDSPSNEGSGIDVKQEEMDSEVVDKVQQSREVEMEEGPSITDDADEEREDEDEGTVKESKEEGEVDKAFALLGSDKHKKKQRVARVLPDWLAHPTLVEHDLNKHSIAVEEMEQLDPRLIRSLLDDGIKSLFPVQRHVIPVILDSVKLGIQAGDAGYRPRDLCVSAPTGSGKTLAFALPIVQALLDRVVPRIRALVVLPTRDLAQQVSKVFTTLCKGTDLRTSLIGGLKKFGQEQRMLVQTSGESQCDIVVATPGRLVDHINKTQGFTLQSLRFLVIDEADRMMDQISKDWISQVEKCVFMESRQAPGPITVETCRKICLPLQKLLFSATLSQNPEKLIQLNLFRPRLITSVVSSTRSRQEAQLHDGKGQERGEFVGKYTTPVGLTEHYIQCTSGEKPLVILHLIQTLNLSQILCFANTVESTHRLYHLIKLVGGIEVAEFSSNQTAGQRRQILKQFKTGKIQLLICSDAMARGMDVENAKYVISYDMPPYIKTYIHRVGRTARAGKTGVAFSLLQQYEVPKLLKLLKHAGKTGIQRYTVNRQDMDHLEESYEKALQRLPGVLRMEKAHSV</sequence>
<feature type="compositionally biased region" description="Basic residues" evidence="7">
    <location>
        <begin position="116"/>
        <end position="126"/>
    </location>
</feature>
<dbReference type="SMART" id="SM00490">
    <property type="entry name" value="HELICc"/>
    <property type="match status" value="1"/>
</dbReference>
<dbReference type="InterPro" id="IPR001650">
    <property type="entry name" value="Helicase_C-like"/>
</dbReference>
<dbReference type="Gene3D" id="3.40.50.300">
    <property type="entry name" value="P-loop containing nucleotide triphosphate hydrolases"/>
    <property type="match status" value="2"/>
</dbReference>
<dbReference type="EC" id="3.6.4.13" evidence="6"/>
<evidence type="ECO:0000259" key="9">
    <source>
        <dbReference type="PROSITE" id="PS51194"/>
    </source>
</evidence>
<feature type="compositionally biased region" description="Acidic residues" evidence="7">
    <location>
        <begin position="402"/>
        <end position="413"/>
    </location>
</feature>
<dbReference type="CDD" id="cd18787">
    <property type="entry name" value="SF2_C_DEAD"/>
    <property type="match status" value="1"/>
</dbReference>
<organism evidence="10 11">
    <name type="scientific">Patiria miniata</name>
    <name type="common">Bat star</name>
    <name type="synonym">Asterina miniata</name>
    <dbReference type="NCBI Taxonomy" id="46514"/>
    <lineage>
        <taxon>Eukaryota</taxon>
        <taxon>Metazoa</taxon>
        <taxon>Echinodermata</taxon>
        <taxon>Eleutherozoa</taxon>
        <taxon>Asterozoa</taxon>
        <taxon>Asteroidea</taxon>
        <taxon>Valvatacea</taxon>
        <taxon>Valvatida</taxon>
        <taxon>Asterinidae</taxon>
        <taxon>Patiria</taxon>
    </lineage>
</organism>
<dbReference type="SUPFAM" id="SSF52540">
    <property type="entry name" value="P-loop containing nucleoside triphosphate hydrolases"/>
    <property type="match status" value="1"/>
</dbReference>
<keyword evidence="4 6" id="KW-0067">ATP-binding</keyword>
<feature type="domain" description="Helicase C-terminal" evidence="9">
    <location>
        <begin position="743"/>
        <end position="905"/>
    </location>
</feature>
<dbReference type="GO" id="GO:0003723">
    <property type="term" value="F:RNA binding"/>
    <property type="evidence" value="ECO:0007669"/>
    <property type="project" value="UniProtKB-UniRule"/>
</dbReference>
<dbReference type="CDD" id="cd17956">
    <property type="entry name" value="DEADc_DDX51"/>
    <property type="match status" value="1"/>
</dbReference>
<evidence type="ECO:0000256" key="3">
    <source>
        <dbReference type="ARBA" id="ARBA00022806"/>
    </source>
</evidence>
<keyword evidence="1 6" id="KW-0547">Nucleotide-binding</keyword>
<feature type="compositionally biased region" description="Acidic residues" evidence="7">
    <location>
        <begin position="331"/>
        <end position="341"/>
    </location>
</feature>
<protein>
    <recommendedName>
        <fullName evidence="6">ATP-dependent RNA helicase</fullName>
        <ecNumber evidence="6">3.6.4.13</ecNumber>
    </recommendedName>
</protein>
<dbReference type="GO" id="GO:0003724">
    <property type="term" value="F:RNA helicase activity"/>
    <property type="evidence" value="ECO:0007669"/>
    <property type="project" value="UniProtKB-EC"/>
</dbReference>
<feature type="compositionally biased region" description="Basic and acidic residues" evidence="7">
    <location>
        <begin position="26"/>
        <end position="56"/>
    </location>
</feature>
<feature type="region of interest" description="Disordered" evidence="7">
    <location>
        <begin position="261"/>
        <end position="423"/>
    </location>
</feature>
<feature type="compositionally biased region" description="Basic and acidic residues" evidence="7">
    <location>
        <begin position="206"/>
        <end position="215"/>
    </location>
</feature>
<dbReference type="CTD" id="317781"/>
<keyword evidence="5 6" id="KW-0694">RNA-binding</keyword>
<accession>A0A913ZQH0</accession>
<feature type="region of interest" description="Disordered" evidence="7">
    <location>
        <begin position="1"/>
        <end position="237"/>
    </location>
</feature>